<comment type="caution">
    <text evidence="2">The sequence shown here is derived from an EMBL/GenBank/DDBJ whole genome shotgun (WGS) entry which is preliminary data.</text>
</comment>
<gene>
    <name evidence="2" type="ORF">Pfra01_002046100</name>
</gene>
<evidence type="ECO:0000313" key="3">
    <source>
        <dbReference type="Proteomes" id="UP001165121"/>
    </source>
</evidence>
<accession>A0A9W6Y2B5</accession>
<dbReference type="AlphaFoldDB" id="A0A9W6Y2B5"/>
<proteinExistence type="predicted"/>
<evidence type="ECO:0000313" key="2">
    <source>
        <dbReference type="EMBL" id="GMF50956.1"/>
    </source>
</evidence>
<reference evidence="2" key="1">
    <citation type="submission" date="2023-04" db="EMBL/GenBank/DDBJ databases">
        <title>Phytophthora fragariaefolia NBRC 109709.</title>
        <authorList>
            <person name="Ichikawa N."/>
            <person name="Sato H."/>
            <person name="Tonouchi N."/>
        </authorList>
    </citation>
    <scope>NUCLEOTIDE SEQUENCE</scope>
    <source>
        <strain evidence="2">NBRC 109709</strain>
    </source>
</reference>
<feature type="region of interest" description="Disordered" evidence="1">
    <location>
        <begin position="69"/>
        <end position="119"/>
    </location>
</feature>
<organism evidence="2 3">
    <name type="scientific">Phytophthora fragariaefolia</name>
    <dbReference type="NCBI Taxonomy" id="1490495"/>
    <lineage>
        <taxon>Eukaryota</taxon>
        <taxon>Sar</taxon>
        <taxon>Stramenopiles</taxon>
        <taxon>Oomycota</taxon>
        <taxon>Peronosporomycetes</taxon>
        <taxon>Peronosporales</taxon>
        <taxon>Peronosporaceae</taxon>
        <taxon>Phytophthora</taxon>
    </lineage>
</organism>
<dbReference type="Proteomes" id="UP001165121">
    <property type="component" value="Unassembled WGS sequence"/>
</dbReference>
<sequence>MPWSKYVPSWYYKKAESNLEKRDDPPERMPAFKKIRLDESAGMMETLYSEVGGNEDDETHDTTYWAKVAVGSPGQRTPPREAKPRQGSITSVSSSSAAVQFEGPSTPPAKRSRPVQDRKRSILARKDYSELTPTALREVESPGRGVMSWRHFGILVKFPPGTANAFEQTTGFPVYTPNLTKASDVEAIQALETRFVQGGLARGSQ</sequence>
<dbReference type="EMBL" id="BSXT01002794">
    <property type="protein sequence ID" value="GMF50956.1"/>
    <property type="molecule type" value="Genomic_DNA"/>
</dbReference>
<protein>
    <submittedName>
        <fullName evidence="2">Unnamed protein product</fullName>
    </submittedName>
</protein>
<dbReference type="OrthoDB" id="144220at2759"/>
<name>A0A9W6Y2B5_9STRA</name>
<evidence type="ECO:0000256" key="1">
    <source>
        <dbReference type="SAM" id="MobiDB-lite"/>
    </source>
</evidence>
<keyword evidence="3" id="KW-1185">Reference proteome</keyword>